<dbReference type="AlphaFoldDB" id="A0A396IMM8"/>
<dbReference type="EMBL" id="PSQE01000004">
    <property type="protein sequence ID" value="RHN64167.1"/>
    <property type="molecule type" value="Genomic_DNA"/>
</dbReference>
<evidence type="ECO:0000313" key="1">
    <source>
        <dbReference type="EMBL" id="RHN64167.1"/>
    </source>
</evidence>
<reference evidence="2" key="1">
    <citation type="journal article" date="2018" name="Nat. Plants">
        <title>Whole-genome landscape of Medicago truncatula symbiotic genes.</title>
        <authorList>
            <person name="Pecrix Y."/>
            <person name="Staton S.E."/>
            <person name="Sallet E."/>
            <person name="Lelandais-Briere C."/>
            <person name="Moreau S."/>
            <person name="Carrere S."/>
            <person name="Blein T."/>
            <person name="Jardinaud M.F."/>
            <person name="Latrasse D."/>
            <person name="Zouine M."/>
            <person name="Zahm M."/>
            <person name="Kreplak J."/>
            <person name="Mayjonade B."/>
            <person name="Satge C."/>
            <person name="Perez M."/>
            <person name="Cauet S."/>
            <person name="Marande W."/>
            <person name="Chantry-Darmon C."/>
            <person name="Lopez-Roques C."/>
            <person name="Bouchez O."/>
            <person name="Berard A."/>
            <person name="Debelle F."/>
            <person name="Munos S."/>
            <person name="Bendahmane A."/>
            <person name="Berges H."/>
            <person name="Niebel A."/>
            <person name="Buitink J."/>
            <person name="Frugier F."/>
            <person name="Benhamed M."/>
            <person name="Crespi M."/>
            <person name="Gouzy J."/>
            <person name="Gamas P."/>
        </authorList>
    </citation>
    <scope>NUCLEOTIDE SEQUENCE [LARGE SCALE GENOMIC DNA]</scope>
    <source>
        <strain evidence="2">cv. Jemalong A17</strain>
    </source>
</reference>
<proteinExistence type="predicted"/>
<accession>A0A396IMM8</accession>
<dbReference type="Proteomes" id="UP000265566">
    <property type="component" value="Chromosome 4"/>
</dbReference>
<name>A0A396IMM8_MEDTR</name>
<protein>
    <submittedName>
        <fullName evidence="1">Uncharacterized protein</fullName>
    </submittedName>
</protein>
<dbReference type="Gramene" id="rna26954">
    <property type="protein sequence ID" value="RHN64167.1"/>
    <property type="gene ID" value="gene26954"/>
</dbReference>
<gene>
    <name evidence="1" type="ORF">MtrunA17_Chr4g0066161</name>
</gene>
<sequence>MSLKMRLLSSLEGVSKIVKFHESMVRLKLAMLLLAFSFKMAGFSKVSN</sequence>
<comment type="caution">
    <text evidence="1">The sequence shown here is derived from an EMBL/GenBank/DDBJ whole genome shotgun (WGS) entry which is preliminary data.</text>
</comment>
<organism evidence="1 2">
    <name type="scientific">Medicago truncatula</name>
    <name type="common">Barrel medic</name>
    <name type="synonym">Medicago tribuloides</name>
    <dbReference type="NCBI Taxonomy" id="3880"/>
    <lineage>
        <taxon>Eukaryota</taxon>
        <taxon>Viridiplantae</taxon>
        <taxon>Streptophyta</taxon>
        <taxon>Embryophyta</taxon>
        <taxon>Tracheophyta</taxon>
        <taxon>Spermatophyta</taxon>
        <taxon>Magnoliopsida</taxon>
        <taxon>eudicotyledons</taxon>
        <taxon>Gunneridae</taxon>
        <taxon>Pentapetalae</taxon>
        <taxon>rosids</taxon>
        <taxon>fabids</taxon>
        <taxon>Fabales</taxon>
        <taxon>Fabaceae</taxon>
        <taxon>Papilionoideae</taxon>
        <taxon>50 kb inversion clade</taxon>
        <taxon>NPAAA clade</taxon>
        <taxon>Hologalegina</taxon>
        <taxon>IRL clade</taxon>
        <taxon>Trifolieae</taxon>
        <taxon>Medicago</taxon>
    </lineage>
</organism>
<evidence type="ECO:0000313" key="2">
    <source>
        <dbReference type="Proteomes" id="UP000265566"/>
    </source>
</evidence>